<dbReference type="EMBL" id="DTIY01000082">
    <property type="protein sequence ID" value="HGY40246.1"/>
    <property type="molecule type" value="Genomic_DNA"/>
</dbReference>
<dbReference type="GO" id="GO:0003677">
    <property type="term" value="F:DNA binding"/>
    <property type="evidence" value="ECO:0007669"/>
    <property type="project" value="UniProtKB-KW"/>
</dbReference>
<dbReference type="Pfam" id="PF12728">
    <property type="entry name" value="HTH_17"/>
    <property type="match status" value="1"/>
</dbReference>
<keyword evidence="2" id="KW-0238">DNA-binding</keyword>
<organism evidence="2">
    <name type="scientific">Candidatus Caldatribacterium saccharofermentans</name>
    <dbReference type="NCBI Taxonomy" id="1454753"/>
    <lineage>
        <taxon>Bacteria</taxon>
        <taxon>Pseudomonadati</taxon>
        <taxon>Atribacterota</taxon>
        <taxon>Atribacteria</taxon>
        <taxon>Atribacterales</taxon>
        <taxon>Candidatus Caldatribacteriaceae</taxon>
        <taxon>Candidatus Caldatribacterium</taxon>
    </lineage>
</organism>
<name>A0A7V4TI88_9BACT</name>
<sequence length="68" mass="8043">MLVETRESGEGKVVLRPRDVQKLLGIGRNQAYHLFRRPDFPAKRLGRSWLISRAAFERWLEQRDAIDH</sequence>
<dbReference type="AlphaFoldDB" id="A0A7V4TI88"/>
<comment type="caution">
    <text evidence="2">The sequence shown here is derived from an EMBL/GenBank/DDBJ whole genome shotgun (WGS) entry which is preliminary data.</text>
</comment>
<dbReference type="InterPro" id="IPR041657">
    <property type="entry name" value="HTH_17"/>
</dbReference>
<proteinExistence type="predicted"/>
<accession>A0A7V4TI88</accession>
<protein>
    <submittedName>
        <fullName evidence="2">DNA-binding protein</fullName>
    </submittedName>
</protein>
<reference evidence="2" key="1">
    <citation type="journal article" date="2020" name="mSystems">
        <title>Genome- and Community-Level Interaction Insights into Carbon Utilization and Element Cycling Functions of Hydrothermarchaeota in Hydrothermal Sediment.</title>
        <authorList>
            <person name="Zhou Z."/>
            <person name="Liu Y."/>
            <person name="Xu W."/>
            <person name="Pan J."/>
            <person name="Luo Z.H."/>
            <person name="Li M."/>
        </authorList>
    </citation>
    <scope>NUCLEOTIDE SEQUENCE [LARGE SCALE GENOMIC DNA]</scope>
    <source>
        <strain evidence="2">SpSt-82</strain>
    </source>
</reference>
<evidence type="ECO:0000259" key="1">
    <source>
        <dbReference type="Pfam" id="PF12728"/>
    </source>
</evidence>
<evidence type="ECO:0000313" key="2">
    <source>
        <dbReference type="EMBL" id="HGY40246.1"/>
    </source>
</evidence>
<feature type="domain" description="Helix-turn-helix" evidence="1">
    <location>
        <begin position="15"/>
        <end position="63"/>
    </location>
</feature>
<gene>
    <name evidence="2" type="ORF">ENW11_10650</name>
</gene>